<reference evidence="2 3" key="1">
    <citation type="submission" date="2019-03" db="EMBL/GenBank/DDBJ databases">
        <title>Genomic Encyclopedia of Type Strains, Phase IV (KMG-V): Genome sequencing to study the core and pangenomes of soil and plant-associated prokaryotes.</title>
        <authorList>
            <person name="Whitman W."/>
        </authorList>
    </citation>
    <scope>NUCLEOTIDE SEQUENCE [LARGE SCALE GENOMIC DNA]</scope>
    <source>
        <strain evidence="2 3">Hc14</strain>
    </source>
</reference>
<dbReference type="AlphaFoldDB" id="A0A4R3Q912"/>
<protein>
    <recommendedName>
        <fullName evidence="4">TnsA endonuclease-like protein</fullName>
    </recommendedName>
</protein>
<dbReference type="EMBL" id="SMBH01000003">
    <property type="protein sequence ID" value="TCU17903.1"/>
    <property type="molecule type" value="Genomic_DNA"/>
</dbReference>
<evidence type="ECO:0000313" key="3">
    <source>
        <dbReference type="Proteomes" id="UP000294576"/>
    </source>
</evidence>
<comment type="caution">
    <text evidence="2">The sequence shown here is derived from an EMBL/GenBank/DDBJ whole genome shotgun (WGS) entry which is preliminary data.</text>
</comment>
<feature type="region of interest" description="Disordered" evidence="1">
    <location>
        <begin position="93"/>
        <end position="118"/>
    </location>
</feature>
<evidence type="ECO:0008006" key="4">
    <source>
        <dbReference type="Google" id="ProtNLM"/>
    </source>
</evidence>
<organism evidence="2 3">
    <name type="scientific">Rhizobium sullae</name>
    <name type="common">Rhizobium hedysari</name>
    <dbReference type="NCBI Taxonomy" id="50338"/>
    <lineage>
        <taxon>Bacteria</taxon>
        <taxon>Pseudomonadati</taxon>
        <taxon>Pseudomonadota</taxon>
        <taxon>Alphaproteobacteria</taxon>
        <taxon>Hyphomicrobiales</taxon>
        <taxon>Rhizobiaceae</taxon>
        <taxon>Rhizobium/Agrobacterium group</taxon>
        <taxon>Rhizobium</taxon>
    </lineage>
</organism>
<sequence length="337" mass="38317">MESQMLNRGWDIAPIKKDAEPSIWVPYGSSLGSRKIDEHSCTRLAAGLMEPKVSDRMHFKTRVARKLYMKREAVATASRAVIVATQMKGGATSAGRRAPVTLRPSENPETFRYTAPHPGLATRRPALKQAKTSRGHSIFRGIILWHESLLELRVSYLLQTWHKVREIQSQYPRVTYIDAEGKTRTHTFDYYVVFEDGRRLAIAVKMDRKRAMMLDMLARIEEAGISEKDGRRLADETRLMTERDGTVASFHNCSEILASRETCDPAAEDELREIVRRMTGRFRFMTLLSGCQNVAARRAAIWRLIDLGELVPEGIGLIDELTWLIRDMANPMPSELS</sequence>
<proteinExistence type="predicted"/>
<accession>A0A4R3Q912</accession>
<evidence type="ECO:0000256" key="1">
    <source>
        <dbReference type="SAM" id="MobiDB-lite"/>
    </source>
</evidence>
<evidence type="ECO:0000313" key="2">
    <source>
        <dbReference type="EMBL" id="TCU17903.1"/>
    </source>
</evidence>
<name>A0A4R3Q912_RHISU</name>
<gene>
    <name evidence="2" type="ORF">EV132_10319</name>
</gene>
<dbReference type="Proteomes" id="UP000294576">
    <property type="component" value="Unassembled WGS sequence"/>
</dbReference>